<gene>
    <name evidence="5" type="ORF">GCM10009606_27980</name>
</gene>
<dbReference type="InterPro" id="IPR007053">
    <property type="entry name" value="LRAT_dom"/>
</dbReference>
<sequence>MRGDHVYVRRRTYSHHGIDCGDGTVIHYVGPRRSIRRIERTSWQEFAAGDQVHVRSYKIRLAADDVVRNAESRLGTEGYSLVTNNCEHFATWASTGAPASSQVRRWAMAAPGAVASVGAADAVGGHLMLLGSLGMGVYAMLRPLRRSRRTPEVA</sequence>
<evidence type="ECO:0000256" key="2">
    <source>
        <dbReference type="ARBA" id="ARBA00022801"/>
    </source>
</evidence>
<dbReference type="Proteomes" id="UP001499979">
    <property type="component" value="Unassembled WGS sequence"/>
</dbReference>
<accession>A0ABP4EZL2</accession>
<feature type="domain" description="LRAT" evidence="4">
    <location>
        <begin position="5"/>
        <end position="102"/>
    </location>
</feature>
<proteinExistence type="predicted"/>
<keyword evidence="3" id="KW-0443">Lipid metabolism</keyword>
<dbReference type="Pfam" id="PF04970">
    <property type="entry name" value="LRAT"/>
    <property type="match status" value="1"/>
</dbReference>
<evidence type="ECO:0000256" key="1">
    <source>
        <dbReference type="ARBA" id="ARBA00022679"/>
    </source>
</evidence>
<organism evidence="5 6">
    <name type="scientific">Nocardioides aquiterrae</name>
    <dbReference type="NCBI Taxonomy" id="203799"/>
    <lineage>
        <taxon>Bacteria</taxon>
        <taxon>Bacillati</taxon>
        <taxon>Actinomycetota</taxon>
        <taxon>Actinomycetes</taxon>
        <taxon>Propionibacteriales</taxon>
        <taxon>Nocardioidaceae</taxon>
        <taxon>Nocardioides</taxon>
    </lineage>
</organism>
<protein>
    <recommendedName>
        <fullName evidence="4">LRAT domain-containing protein</fullName>
    </recommendedName>
</protein>
<comment type="caution">
    <text evidence="5">The sequence shown here is derived from an EMBL/GenBank/DDBJ whole genome shotgun (WGS) entry which is preliminary data.</text>
</comment>
<reference evidence="6" key="1">
    <citation type="journal article" date="2019" name="Int. J. Syst. Evol. Microbiol.">
        <title>The Global Catalogue of Microorganisms (GCM) 10K type strain sequencing project: providing services to taxonomists for standard genome sequencing and annotation.</title>
        <authorList>
            <consortium name="The Broad Institute Genomics Platform"/>
            <consortium name="The Broad Institute Genome Sequencing Center for Infectious Disease"/>
            <person name="Wu L."/>
            <person name="Ma J."/>
        </authorList>
    </citation>
    <scope>NUCLEOTIDE SEQUENCE [LARGE SCALE GENOMIC DNA]</scope>
    <source>
        <strain evidence="6">JCM 11813</strain>
    </source>
</reference>
<evidence type="ECO:0000313" key="6">
    <source>
        <dbReference type="Proteomes" id="UP001499979"/>
    </source>
</evidence>
<evidence type="ECO:0000256" key="3">
    <source>
        <dbReference type="ARBA" id="ARBA00023098"/>
    </source>
</evidence>
<dbReference type="InterPro" id="IPR051496">
    <property type="entry name" value="H-rev107_PLA/AT"/>
</dbReference>
<dbReference type="PROSITE" id="PS51934">
    <property type="entry name" value="LRAT"/>
    <property type="match status" value="1"/>
</dbReference>
<keyword evidence="2" id="KW-0378">Hydrolase</keyword>
<dbReference type="PANTHER" id="PTHR13943:SF77">
    <property type="entry name" value="LRAT DOMAIN-CONTAINING PROTEIN"/>
    <property type="match status" value="1"/>
</dbReference>
<dbReference type="EMBL" id="BAAAJE010000014">
    <property type="protein sequence ID" value="GAA1147560.1"/>
    <property type="molecule type" value="Genomic_DNA"/>
</dbReference>
<dbReference type="PANTHER" id="PTHR13943">
    <property type="entry name" value="HRAS-LIKE SUPPRESSOR - RELATED"/>
    <property type="match status" value="1"/>
</dbReference>
<keyword evidence="6" id="KW-1185">Reference proteome</keyword>
<keyword evidence="1" id="KW-0808">Transferase</keyword>
<name>A0ABP4EZL2_9ACTN</name>
<dbReference type="RefSeq" id="WP_343908193.1">
    <property type="nucleotide sequence ID" value="NZ_BAAAJE010000014.1"/>
</dbReference>
<evidence type="ECO:0000313" key="5">
    <source>
        <dbReference type="EMBL" id="GAA1147560.1"/>
    </source>
</evidence>
<evidence type="ECO:0000259" key="4">
    <source>
        <dbReference type="PROSITE" id="PS51934"/>
    </source>
</evidence>
<dbReference type="Gene3D" id="3.90.1720.10">
    <property type="entry name" value="endopeptidase domain like (from Nostoc punctiforme)"/>
    <property type="match status" value="1"/>
</dbReference>